<protein>
    <recommendedName>
        <fullName evidence="8">Methylated-DNA--protein-cysteine methyltransferase</fullName>
        <ecNumber evidence="8">2.1.1.63</ecNumber>
    </recommendedName>
    <alternativeName>
        <fullName evidence="8">6-O-methylguanine-DNA methyltransferase</fullName>
        <shortName evidence="8">MGMT</shortName>
    </alternativeName>
    <alternativeName>
        <fullName evidence="8">O-6-methylguanine-DNA-alkyltransferase</fullName>
    </alternativeName>
</protein>
<feature type="domain" description="Methylated-DNA-[protein]-cysteine S-methyltransferase DNA binding" evidence="9">
    <location>
        <begin position="77"/>
        <end position="156"/>
    </location>
</feature>
<accession>A0ABP7L639</accession>
<dbReference type="HAMAP" id="MF_00772">
    <property type="entry name" value="OGT"/>
    <property type="match status" value="1"/>
</dbReference>
<keyword evidence="5 8" id="KW-0227">DNA damage</keyword>
<sequence>MYLDHFDPPAASPLGRLTLTADASGITRVDFSRGLARALANTPRSHVLLERCKQQLAEYFAGTRREFDLPLAAEGTAFQQAVWRQLQAIPYGETRTYGEIAAALGKPTAARAVGMANGKNPLAIIVPCHRVVGAGGRLTGYSGGLARKQWLLAHEAGQGEADRLFGR</sequence>
<organism evidence="11 12">
    <name type="scientific">Halomonas cibimaris</name>
    <dbReference type="NCBI Taxonomy" id="657012"/>
    <lineage>
        <taxon>Bacteria</taxon>
        <taxon>Pseudomonadati</taxon>
        <taxon>Pseudomonadota</taxon>
        <taxon>Gammaproteobacteria</taxon>
        <taxon>Oceanospirillales</taxon>
        <taxon>Halomonadaceae</taxon>
        <taxon>Halomonas</taxon>
    </lineage>
</organism>
<dbReference type="InterPro" id="IPR036631">
    <property type="entry name" value="MGMT_N_sf"/>
</dbReference>
<dbReference type="InterPro" id="IPR036388">
    <property type="entry name" value="WH-like_DNA-bd_sf"/>
</dbReference>
<dbReference type="InterPro" id="IPR014048">
    <property type="entry name" value="MethylDNA_cys_MeTrfase_DNA-bd"/>
</dbReference>
<dbReference type="RefSeq" id="WP_344701533.1">
    <property type="nucleotide sequence ID" value="NZ_BAAAZT010000012.1"/>
</dbReference>
<dbReference type="NCBIfam" id="TIGR00589">
    <property type="entry name" value="ogt"/>
    <property type="match status" value="1"/>
</dbReference>
<keyword evidence="6 8" id="KW-0234">DNA repair</keyword>
<dbReference type="InterPro" id="IPR023546">
    <property type="entry name" value="MGMT"/>
</dbReference>
<dbReference type="Gene3D" id="1.10.10.10">
    <property type="entry name" value="Winged helix-like DNA-binding domain superfamily/Winged helix DNA-binding domain"/>
    <property type="match status" value="1"/>
</dbReference>
<keyword evidence="3 8" id="KW-0489">Methyltransferase</keyword>
<evidence type="ECO:0000256" key="3">
    <source>
        <dbReference type="ARBA" id="ARBA00022603"/>
    </source>
</evidence>
<proteinExistence type="inferred from homology"/>
<comment type="similarity">
    <text evidence="8">Belongs to the MGMT family.</text>
</comment>
<comment type="catalytic activity">
    <reaction evidence="1 8">
        <text>a 4-O-methyl-thymidine in DNA + L-cysteinyl-[protein] = a thymidine in DNA + S-methyl-L-cysteinyl-[protein]</text>
        <dbReference type="Rhea" id="RHEA:53428"/>
        <dbReference type="Rhea" id="RHEA-COMP:10131"/>
        <dbReference type="Rhea" id="RHEA-COMP:10132"/>
        <dbReference type="Rhea" id="RHEA-COMP:13555"/>
        <dbReference type="Rhea" id="RHEA-COMP:13556"/>
        <dbReference type="ChEBI" id="CHEBI:29950"/>
        <dbReference type="ChEBI" id="CHEBI:82612"/>
        <dbReference type="ChEBI" id="CHEBI:137386"/>
        <dbReference type="ChEBI" id="CHEBI:137387"/>
        <dbReference type="EC" id="2.1.1.63"/>
    </reaction>
</comment>
<dbReference type="EMBL" id="BAAAZT010000012">
    <property type="protein sequence ID" value="GAA3894995.1"/>
    <property type="molecule type" value="Genomic_DNA"/>
</dbReference>
<comment type="function">
    <text evidence="8">Involved in the cellular defense against the biological effects of O6-methylguanine (O6-MeG) and O4-methylthymine (O4-MeT) in DNA. Repairs the methylated nucleobase in DNA by stoichiometrically transferring the methyl group to a cysteine residue in the enzyme. This is a suicide reaction: the enzyme is irreversibly inactivated.</text>
</comment>
<dbReference type="SUPFAM" id="SSF53155">
    <property type="entry name" value="Methylated DNA-protein cysteine methyltransferase domain"/>
    <property type="match status" value="1"/>
</dbReference>
<keyword evidence="4 8" id="KW-0808">Transferase</keyword>
<dbReference type="PANTHER" id="PTHR10815">
    <property type="entry name" value="METHYLATED-DNA--PROTEIN-CYSTEINE METHYLTRANSFERASE"/>
    <property type="match status" value="1"/>
</dbReference>
<evidence type="ECO:0000259" key="9">
    <source>
        <dbReference type="Pfam" id="PF01035"/>
    </source>
</evidence>
<keyword evidence="12" id="KW-1185">Reference proteome</keyword>
<evidence type="ECO:0000313" key="11">
    <source>
        <dbReference type="EMBL" id="GAA3894995.1"/>
    </source>
</evidence>
<dbReference type="Proteomes" id="UP001500133">
    <property type="component" value="Unassembled WGS sequence"/>
</dbReference>
<evidence type="ECO:0000256" key="7">
    <source>
        <dbReference type="ARBA" id="ARBA00049348"/>
    </source>
</evidence>
<name>A0ABP7L639_9GAMM</name>
<evidence type="ECO:0000256" key="5">
    <source>
        <dbReference type="ARBA" id="ARBA00022763"/>
    </source>
</evidence>
<evidence type="ECO:0000259" key="10">
    <source>
        <dbReference type="Pfam" id="PF02870"/>
    </source>
</evidence>
<comment type="subcellular location">
    <subcellularLocation>
        <location evidence="8">Cytoplasm</location>
    </subcellularLocation>
</comment>
<keyword evidence="2 8" id="KW-0963">Cytoplasm</keyword>
<gene>
    <name evidence="11" type="ORF">GCM10022228_02620</name>
</gene>
<dbReference type="InterPro" id="IPR008332">
    <property type="entry name" value="MethylG_MeTrfase_N"/>
</dbReference>
<dbReference type="EC" id="2.1.1.63" evidence="8"/>
<evidence type="ECO:0000256" key="2">
    <source>
        <dbReference type="ARBA" id="ARBA00022490"/>
    </source>
</evidence>
<comment type="caution">
    <text evidence="11">The sequence shown here is derived from an EMBL/GenBank/DDBJ whole genome shotgun (WGS) entry which is preliminary data.</text>
</comment>
<comment type="miscellaneous">
    <text evidence="8">This enzyme catalyzes only one turnover and therefore is not strictly catalytic. According to one definition, an enzyme is a biocatalyst that acts repeatedly and over many reaction cycles.</text>
</comment>
<comment type="catalytic activity">
    <reaction evidence="7 8">
        <text>a 6-O-methyl-2'-deoxyguanosine in DNA + L-cysteinyl-[protein] = S-methyl-L-cysteinyl-[protein] + a 2'-deoxyguanosine in DNA</text>
        <dbReference type="Rhea" id="RHEA:24000"/>
        <dbReference type="Rhea" id="RHEA-COMP:10131"/>
        <dbReference type="Rhea" id="RHEA-COMP:10132"/>
        <dbReference type="Rhea" id="RHEA-COMP:11367"/>
        <dbReference type="Rhea" id="RHEA-COMP:11368"/>
        <dbReference type="ChEBI" id="CHEBI:29950"/>
        <dbReference type="ChEBI" id="CHEBI:82612"/>
        <dbReference type="ChEBI" id="CHEBI:85445"/>
        <dbReference type="ChEBI" id="CHEBI:85448"/>
        <dbReference type="EC" id="2.1.1.63"/>
    </reaction>
</comment>
<dbReference type="Gene3D" id="3.30.160.70">
    <property type="entry name" value="Methylated DNA-protein cysteine methyltransferase domain"/>
    <property type="match status" value="1"/>
</dbReference>
<dbReference type="InterPro" id="IPR001497">
    <property type="entry name" value="MethylDNA_cys_MeTrfase_AS"/>
</dbReference>
<dbReference type="Pfam" id="PF01035">
    <property type="entry name" value="DNA_binding_1"/>
    <property type="match status" value="1"/>
</dbReference>
<dbReference type="CDD" id="cd06445">
    <property type="entry name" value="ATase"/>
    <property type="match status" value="1"/>
</dbReference>
<dbReference type="Pfam" id="PF02870">
    <property type="entry name" value="Methyltransf_1N"/>
    <property type="match status" value="1"/>
</dbReference>
<dbReference type="PROSITE" id="PS00374">
    <property type="entry name" value="MGMT"/>
    <property type="match status" value="1"/>
</dbReference>
<reference evidence="12" key="1">
    <citation type="journal article" date="2019" name="Int. J. Syst. Evol. Microbiol.">
        <title>The Global Catalogue of Microorganisms (GCM) 10K type strain sequencing project: providing services to taxonomists for standard genome sequencing and annotation.</title>
        <authorList>
            <consortium name="The Broad Institute Genomics Platform"/>
            <consortium name="The Broad Institute Genome Sequencing Center for Infectious Disease"/>
            <person name="Wu L."/>
            <person name="Ma J."/>
        </authorList>
    </citation>
    <scope>NUCLEOTIDE SEQUENCE [LARGE SCALE GENOMIC DNA]</scope>
    <source>
        <strain evidence="12">JCM 16914</strain>
    </source>
</reference>
<dbReference type="InterPro" id="IPR036217">
    <property type="entry name" value="MethylDNA_cys_MeTrfase_DNAb"/>
</dbReference>
<dbReference type="SUPFAM" id="SSF46767">
    <property type="entry name" value="Methylated DNA-protein cysteine methyltransferase, C-terminal domain"/>
    <property type="match status" value="1"/>
</dbReference>
<evidence type="ECO:0000313" key="12">
    <source>
        <dbReference type="Proteomes" id="UP001500133"/>
    </source>
</evidence>
<evidence type="ECO:0000256" key="6">
    <source>
        <dbReference type="ARBA" id="ARBA00023204"/>
    </source>
</evidence>
<feature type="domain" description="Methylguanine DNA methyltransferase ribonuclease-like" evidence="10">
    <location>
        <begin position="11"/>
        <end position="72"/>
    </location>
</feature>
<evidence type="ECO:0000256" key="4">
    <source>
        <dbReference type="ARBA" id="ARBA00022679"/>
    </source>
</evidence>
<evidence type="ECO:0000256" key="1">
    <source>
        <dbReference type="ARBA" id="ARBA00001286"/>
    </source>
</evidence>
<evidence type="ECO:0000256" key="8">
    <source>
        <dbReference type="HAMAP-Rule" id="MF_00772"/>
    </source>
</evidence>
<dbReference type="PANTHER" id="PTHR10815:SF5">
    <property type="entry name" value="METHYLATED-DNA--PROTEIN-CYSTEINE METHYLTRANSFERASE"/>
    <property type="match status" value="1"/>
</dbReference>
<feature type="active site" description="Nucleophile; methyl group acceptor" evidence="8">
    <location>
        <position position="128"/>
    </location>
</feature>